<evidence type="ECO:0000256" key="7">
    <source>
        <dbReference type="SAM" id="Phobius"/>
    </source>
</evidence>
<dbReference type="PANTHER" id="PTHR14948:SF25">
    <property type="entry name" value="DUF4190 DOMAIN-CONTAINING PROTEIN"/>
    <property type="match status" value="1"/>
</dbReference>
<feature type="transmembrane region" description="Helical" evidence="7">
    <location>
        <begin position="158"/>
        <end position="185"/>
    </location>
</feature>
<evidence type="ECO:0000256" key="3">
    <source>
        <dbReference type="ARBA" id="ARBA00022692"/>
    </source>
</evidence>
<dbReference type="InterPro" id="IPR051423">
    <property type="entry name" value="CD225/Dispanin"/>
</dbReference>
<dbReference type="Proteomes" id="UP001249851">
    <property type="component" value="Unassembled WGS sequence"/>
</dbReference>
<accession>A0AAD9VGK1</accession>
<keyword evidence="3 7" id="KW-0812">Transmembrane</keyword>
<comment type="caution">
    <text evidence="8">The sequence shown here is derived from an EMBL/GenBank/DDBJ whole genome shotgun (WGS) entry which is preliminary data.</text>
</comment>
<evidence type="ECO:0000256" key="1">
    <source>
        <dbReference type="ARBA" id="ARBA00004370"/>
    </source>
</evidence>
<feature type="region of interest" description="Disordered" evidence="6">
    <location>
        <begin position="1"/>
        <end position="64"/>
    </location>
</feature>
<name>A0AAD9VGK1_ACRCE</name>
<dbReference type="EMBL" id="JARQWQ010000003">
    <property type="protein sequence ID" value="KAK2573110.1"/>
    <property type="molecule type" value="Genomic_DNA"/>
</dbReference>
<proteinExistence type="inferred from homology"/>
<sequence>MMASPKAEDDVATVKDSSSSPPKYTSAGGVASQHASELPPSYTERPSYPIHTTGQAIPASGGDTRGYQTPLNYPQQLFYQGAPGGLVVTGQPGNMMMPLSSQDTTIPEDHKILAWFACLCCFWPVGIIAVLKSTQVHSHLARGDVNSARIASADVKKYALIAVCIGTSFLVLSFVLVTIVLISALSR</sequence>
<evidence type="ECO:0000256" key="6">
    <source>
        <dbReference type="SAM" id="MobiDB-lite"/>
    </source>
</evidence>
<dbReference type="AlphaFoldDB" id="A0AAD9VGK1"/>
<comment type="similarity">
    <text evidence="2">Belongs to the CD225/Dispanin family.</text>
</comment>
<evidence type="ECO:0000256" key="4">
    <source>
        <dbReference type="ARBA" id="ARBA00022989"/>
    </source>
</evidence>
<evidence type="ECO:0000256" key="5">
    <source>
        <dbReference type="ARBA" id="ARBA00023136"/>
    </source>
</evidence>
<organism evidence="8 9">
    <name type="scientific">Acropora cervicornis</name>
    <name type="common">Staghorn coral</name>
    <dbReference type="NCBI Taxonomy" id="6130"/>
    <lineage>
        <taxon>Eukaryota</taxon>
        <taxon>Metazoa</taxon>
        <taxon>Cnidaria</taxon>
        <taxon>Anthozoa</taxon>
        <taxon>Hexacorallia</taxon>
        <taxon>Scleractinia</taxon>
        <taxon>Astrocoeniina</taxon>
        <taxon>Acroporidae</taxon>
        <taxon>Acropora</taxon>
    </lineage>
</organism>
<dbReference type="InterPro" id="IPR007593">
    <property type="entry name" value="CD225/Dispanin_fam"/>
</dbReference>
<dbReference type="PANTHER" id="PTHR14948">
    <property type="entry name" value="NG5"/>
    <property type="match status" value="1"/>
</dbReference>
<gene>
    <name evidence="8" type="ORF">P5673_002146</name>
</gene>
<dbReference type="GO" id="GO:0016020">
    <property type="term" value="C:membrane"/>
    <property type="evidence" value="ECO:0007669"/>
    <property type="project" value="UniProtKB-SubCell"/>
</dbReference>
<evidence type="ECO:0000313" key="9">
    <source>
        <dbReference type="Proteomes" id="UP001249851"/>
    </source>
</evidence>
<dbReference type="Pfam" id="PF04505">
    <property type="entry name" value="CD225"/>
    <property type="match status" value="1"/>
</dbReference>
<keyword evidence="5 7" id="KW-0472">Membrane</keyword>
<reference evidence="8" key="2">
    <citation type="journal article" date="2023" name="Science">
        <title>Genomic signatures of disease resistance in endangered staghorn corals.</title>
        <authorList>
            <person name="Vollmer S.V."/>
            <person name="Selwyn J.D."/>
            <person name="Despard B.A."/>
            <person name="Roesel C.L."/>
        </authorList>
    </citation>
    <scope>NUCLEOTIDE SEQUENCE</scope>
    <source>
        <strain evidence="8">K2</strain>
    </source>
</reference>
<comment type="subcellular location">
    <subcellularLocation>
        <location evidence="1">Membrane</location>
    </subcellularLocation>
</comment>
<evidence type="ECO:0000313" key="8">
    <source>
        <dbReference type="EMBL" id="KAK2573110.1"/>
    </source>
</evidence>
<protein>
    <submittedName>
        <fullName evidence="8">Proline-rich transmembrane protein 1</fullName>
    </submittedName>
</protein>
<reference evidence="8" key="1">
    <citation type="journal article" date="2023" name="G3 (Bethesda)">
        <title>Whole genome assembly and annotation of the endangered Caribbean coral Acropora cervicornis.</title>
        <authorList>
            <person name="Selwyn J.D."/>
            <person name="Vollmer S.V."/>
        </authorList>
    </citation>
    <scope>NUCLEOTIDE SEQUENCE</scope>
    <source>
        <strain evidence="8">K2</strain>
    </source>
</reference>
<evidence type="ECO:0000256" key="2">
    <source>
        <dbReference type="ARBA" id="ARBA00006843"/>
    </source>
</evidence>
<feature type="compositionally biased region" description="Basic and acidic residues" evidence="6">
    <location>
        <begin position="1"/>
        <end position="13"/>
    </location>
</feature>
<keyword evidence="9" id="KW-1185">Reference proteome</keyword>
<feature type="transmembrane region" description="Helical" evidence="7">
    <location>
        <begin position="112"/>
        <end position="131"/>
    </location>
</feature>
<keyword evidence="4 7" id="KW-1133">Transmembrane helix</keyword>